<reference evidence="2" key="1">
    <citation type="journal article" date="2021" name="PeerJ">
        <title>Extensive microbial diversity within the chicken gut microbiome revealed by metagenomics and culture.</title>
        <authorList>
            <person name="Gilroy R."/>
            <person name="Ravi A."/>
            <person name="Getino M."/>
            <person name="Pursley I."/>
            <person name="Horton D.L."/>
            <person name="Alikhan N.F."/>
            <person name="Baker D."/>
            <person name="Gharbi K."/>
            <person name="Hall N."/>
            <person name="Watson M."/>
            <person name="Adriaenssens E.M."/>
            <person name="Foster-Nyarko E."/>
            <person name="Jarju S."/>
            <person name="Secka A."/>
            <person name="Antonio M."/>
            <person name="Oren A."/>
            <person name="Chaudhuri R.R."/>
            <person name="La Ragione R."/>
            <person name="Hildebrand F."/>
            <person name="Pallen M.J."/>
        </authorList>
    </citation>
    <scope>NUCLEOTIDE SEQUENCE</scope>
    <source>
        <strain evidence="2">ChiSjej1B19-8411</strain>
    </source>
</reference>
<feature type="transmembrane region" description="Helical" evidence="1">
    <location>
        <begin position="87"/>
        <end position="108"/>
    </location>
</feature>
<gene>
    <name evidence="2" type="ORF">IAA45_06945</name>
</gene>
<evidence type="ECO:0000256" key="1">
    <source>
        <dbReference type="SAM" id="Phobius"/>
    </source>
</evidence>
<comment type="caution">
    <text evidence="2">The sequence shown here is derived from an EMBL/GenBank/DDBJ whole genome shotgun (WGS) entry which is preliminary data.</text>
</comment>
<feature type="transmembrane region" description="Helical" evidence="1">
    <location>
        <begin position="38"/>
        <end position="57"/>
    </location>
</feature>
<dbReference type="EMBL" id="DXEX01000152">
    <property type="protein sequence ID" value="HIX59432.1"/>
    <property type="molecule type" value="Genomic_DNA"/>
</dbReference>
<dbReference type="GO" id="GO:0030436">
    <property type="term" value="P:asexual sporulation"/>
    <property type="evidence" value="ECO:0007669"/>
    <property type="project" value="InterPro"/>
</dbReference>
<dbReference type="GO" id="GO:0006508">
    <property type="term" value="P:proteolysis"/>
    <property type="evidence" value="ECO:0007669"/>
    <property type="project" value="InterPro"/>
</dbReference>
<reference evidence="2" key="2">
    <citation type="submission" date="2021-04" db="EMBL/GenBank/DDBJ databases">
        <authorList>
            <person name="Gilroy R."/>
        </authorList>
    </citation>
    <scope>NUCLEOTIDE SEQUENCE</scope>
    <source>
        <strain evidence="2">ChiSjej1B19-8411</strain>
    </source>
</reference>
<proteinExistence type="predicted"/>
<dbReference type="InterPro" id="IPR005081">
    <property type="entry name" value="SpoIIGA"/>
</dbReference>
<feature type="transmembrane region" description="Helical" evidence="1">
    <location>
        <begin position="6"/>
        <end position="26"/>
    </location>
</feature>
<dbReference type="Proteomes" id="UP000886817">
    <property type="component" value="Unassembled WGS sequence"/>
</dbReference>
<name>A0A9D1WJR5_9FIRM</name>
<evidence type="ECO:0000313" key="3">
    <source>
        <dbReference type="Proteomes" id="UP000886817"/>
    </source>
</evidence>
<dbReference type="Pfam" id="PF03419">
    <property type="entry name" value="Peptidase_U4"/>
    <property type="match status" value="1"/>
</dbReference>
<organism evidence="2 3">
    <name type="scientific">Candidatus Blautia gallistercoris</name>
    <dbReference type="NCBI Taxonomy" id="2838490"/>
    <lineage>
        <taxon>Bacteria</taxon>
        <taxon>Bacillati</taxon>
        <taxon>Bacillota</taxon>
        <taxon>Clostridia</taxon>
        <taxon>Lachnospirales</taxon>
        <taxon>Lachnospiraceae</taxon>
        <taxon>Blautia</taxon>
    </lineage>
</organism>
<protein>
    <submittedName>
        <fullName evidence="2">Sigma-E processing peptidase SpoIIGA</fullName>
    </submittedName>
</protein>
<feature type="transmembrane region" description="Helical" evidence="1">
    <location>
        <begin position="120"/>
        <end position="141"/>
    </location>
</feature>
<dbReference type="AlphaFoldDB" id="A0A9D1WJR5"/>
<feature type="transmembrane region" description="Helical" evidence="1">
    <location>
        <begin position="63"/>
        <end position="80"/>
    </location>
</feature>
<keyword evidence="1" id="KW-1133">Transmembrane helix</keyword>
<accession>A0A9D1WJR5</accession>
<sequence>MYYEIYVDVVFLTNLVMDYVLLRLVGRILDCRISPLRSAGGAAIGALMACLFLYLPADGFGPFTFLLELLTAGIMVKTGCSVTSGRMLAEAAAALYLAAFLCGGFWEALWDRGVWTLKTFFILSGCSYLLFTCISVGYHYVQMKWKNIYPVRLGFQGRVVSLNGYYDTGNRLTDAATGRPVSIVDKEVIKELLSERSWECLRHFQEESGEFENTVLSELKPHFLTCSTVGGNAVLLAVTLEDLCIHTTREVVHIPAPILAISLNPSALGTEYQMIINERLLS</sequence>
<keyword evidence="1" id="KW-0812">Transmembrane</keyword>
<keyword evidence="1" id="KW-0472">Membrane</keyword>
<dbReference type="GO" id="GO:0004190">
    <property type="term" value="F:aspartic-type endopeptidase activity"/>
    <property type="evidence" value="ECO:0007669"/>
    <property type="project" value="InterPro"/>
</dbReference>
<evidence type="ECO:0000313" key="2">
    <source>
        <dbReference type="EMBL" id="HIX59432.1"/>
    </source>
</evidence>